<accession>A0A7I2YQ68</accession>
<dbReference type="HGNC" id="HGNC:9548">
    <property type="gene designation" value="PSMC2"/>
</dbReference>
<evidence type="ECO:0000313" key="2">
    <source>
        <dbReference type="Proteomes" id="UP000005640"/>
    </source>
</evidence>
<proteinExistence type="predicted"/>
<sequence>MVRALTLGRSSKLKMTFSNFSRKLMSSLVLKNLTLAWPHQHSGIWLQISRHSRVNSLYRLPDITTCFGNLCL</sequence>
<dbReference type="AlphaFoldDB" id="A0A7I2YQ68"/>
<reference evidence="1 2" key="1">
    <citation type="journal article" date="2001" name="Nature">
        <title>Initial sequencing and analysis of the human genome.</title>
        <authorList>
            <consortium name="International Human Genome Sequencing Consortium"/>
            <person name="Lander E.S."/>
            <person name="Linton L.M."/>
            <person name="Birren B."/>
            <person name="Nusbaum C."/>
            <person name="Zody M.C."/>
            <person name="Baldwin J."/>
            <person name="Devon K."/>
            <person name="Dewar K."/>
            <person name="Doyle M."/>
            <person name="FitzHugh W."/>
            <person name="Funke R."/>
            <person name="Gage D."/>
            <person name="Harris K."/>
            <person name="Heaford A."/>
            <person name="Howland J."/>
            <person name="Kann L."/>
            <person name="Lehoczky J."/>
            <person name="LeVine R."/>
            <person name="McEwan P."/>
            <person name="McKernan K."/>
            <person name="Meldrim J."/>
            <person name="Mesirov J.P."/>
            <person name="Miranda C."/>
            <person name="Morris W."/>
            <person name="Naylor J."/>
            <person name="Raymond C."/>
            <person name="Rosetti M."/>
            <person name="Santos R."/>
            <person name="Sheridan A."/>
            <person name="Sougnez C."/>
            <person name="Stange-Thomann N."/>
            <person name="Stojanovic N."/>
            <person name="Subramanian A."/>
            <person name="Wyman D."/>
            <person name="Rogers J."/>
            <person name="Sulston J."/>
            <person name="Ainscough R."/>
            <person name="Beck S."/>
            <person name="Bentley D."/>
            <person name="Burton J."/>
            <person name="Clee C."/>
            <person name="Carter N."/>
            <person name="Coulson A."/>
            <person name="Deadman R."/>
            <person name="Deloukas P."/>
            <person name="Dunham A."/>
            <person name="Dunham I."/>
            <person name="Durbin R."/>
            <person name="French L."/>
            <person name="Grafham D."/>
            <person name="Gregory S."/>
            <person name="Hubbard T."/>
            <person name="Humphray S."/>
            <person name="Hunt A."/>
            <person name="Jones M."/>
            <person name="Lloyd C."/>
            <person name="McMurray A."/>
            <person name="Matthews L."/>
            <person name="Mercer S."/>
            <person name="Milne S."/>
            <person name="Mullikin J.C."/>
            <person name="Mungall A."/>
            <person name="Plumb R."/>
            <person name="Ross M."/>
            <person name="Shownkeen R."/>
            <person name="Sims S."/>
            <person name="Waterston R.H."/>
            <person name="Wilson R.K."/>
            <person name="Hillier L.W."/>
            <person name="McPherson J.D."/>
            <person name="Marra M.A."/>
            <person name="Mardis E.R."/>
            <person name="Fulton L.A."/>
            <person name="Chinwalla A.T."/>
            <person name="Pepin K.H."/>
            <person name="Gish W.R."/>
            <person name="Chissoe S.L."/>
            <person name="Wendl M.C."/>
            <person name="Delehaunty K.D."/>
            <person name="Miner T.L."/>
            <person name="Delehaunty A."/>
            <person name="Kramer J.B."/>
            <person name="Cook L.L."/>
            <person name="Fulton R.S."/>
            <person name="Johnson D.L."/>
            <person name="Minx P.J."/>
            <person name="Clifton S.W."/>
            <person name="Hawkins T."/>
            <person name="Branscomb E."/>
            <person name="Predki P."/>
            <person name="Richardson P."/>
            <person name="Wenning S."/>
            <person name="Slezak T."/>
            <person name="Doggett N."/>
            <person name="Cheng J.F."/>
            <person name="Olsen A."/>
            <person name="Lucas S."/>
            <person name="Elkin C."/>
            <person name="Uberbacher E."/>
            <person name="Frazier M."/>
            <person name="Gibbs R.A."/>
            <person name="Muzny D.M."/>
            <person name="Scherer S.E."/>
            <person name="Bouck J.B."/>
            <person name="Sodergren E.J."/>
            <person name="Worley K.C."/>
            <person name="Rives C.M."/>
            <person name="Gorrell J.H."/>
            <person name="Metzker M.L."/>
            <person name="Naylor S.L."/>
            <person name="Kucherlapati R.S."/>
            <person name="Nelson D.L."/>
            <person name="Weinstock G.M."/>
            <person name="Sakaki Y."/>
            <person name="Fujiyama A."/>
            <person name="Hattori M."/>
            <person name="Yada T."/>
            <person name="Toyoda A."/>
            <person name="Itoh T."/>
            <person name="Kawagoe C."/>
            <person name="Watanabe H."/>
            <person name="Totoki Y."/>
            <person name="Taylor T."/>
            <person name="Weissenbach J."/>
            <person name="Heilig R."/>
            <person name="Saurin W."/>
            <person name="Artiguenave F."/>
            <person name="Brottier P."/>
            <person name="Bruls T."/>
            <person name="Pelletier E."/>
            <person name="Robert C."/>
            <person name="Wincker P."/>
            <person name="Smith D.R."/>
            <person name="Doucette-Stamm L."/>
            <person name="Rubenfield M."/>
            <person name="Weinstock K."/>
            <person name="Lee H.M."/>
            <person name="Dubois J."/>
            <person name="Rosenthal A."/>
            <person name="Platzer M."/>
            <person name="Nyakatura G."/>
            <person name="Taudien S."/>
            <person name="Rump A."/>
            <person name="Yang H."/>
            <person name="Yu J."/>
            <person name="Wang J."/>
            <person name="Huang G."/>
            <person name="Gu J."/>
            <person name="Hood L."/>
            <person name="Rowen L."/>
            <person name="Madan A."/>
            <person name="Qin S."/>
            <person name="Davis R.W."/>
            <person name="Federspiel N.A."/>
            <person name="Abola A.P."/>
            <person name="Proctor M.J."/>
            <person name="Myers R.M."/>
            <person name="Schmutz J."/>
            <person name="Dickson M."/>
            <person name="Grimwood J."/>
            <person name="Cox D.R."/>
            <person name="Olson M.V."/>
            <person name="Kaul R."/>
            <person name="Raymond C."/>
            <person name="Shimizu N."/>
            <person name="Kawasaki K."/>
            <person name="Minoshima S."/>
            <person name="Evans G.A."/>
            <person name="Athanasiou M."/>
            <person name="Schultz R."/>
            <person name="Roe B.A."/>
            <person name="Chen F."/>
            <person name="Pan H."/>
            <person name="Ramser J."/>
            <person name="Lehrach H."/>
            <person name="Reinhardt R."/>
            <person name="McCombie W.R."/>
            <person name="de la Bastide M."/>
            <person name="Dedhia N."/>
            <person name="Blocker H."/>
            <person name="Hornischer K."/>
            <person name="Nordsiek G."/>
            <person name="Agarwala R."/>
            <person name="Aravind L."/>
            <person name="Bailey J.A."/>
            <person name="Bateman A."/>
            <person name="Batzoglou S."/>
            <person name="Birney E."/>
            <person name="Bork P."/>
            <person name="Brown D.G."/>
            <person name="Burge C.B."/>
            <person name="Cerutti L."/>
            <person name="Chen H.C."/>
            <person name="Church D."/>
            <person name="Clamp M."/>
            <person name="Copley R.R."/>
            <person name="Doerks T."/>
            <person name="Eddy S.R."/>
            <person name="Eichler E.E."/>
            <person name="Furey T.S."/>
            <person name="Galagan J."/>
            <person name="Gilbert J.G."/>
            <person name="Harmon C."/>
            <person name="Hayashizaki Y."/>
            <person name="Haussler D."/>
            <person name="Hermjakob H."/>
            <person name="Hokamp K."/>
            <person name="Jang W."/>
            <person name="Johnson L.S."/>
            <person name="Jones T.A."/>
            <person name="Kasif S."/>
            <person name="Kaspryzk A."/>
            <person name="Kennedy S."/>
            <person name="Kent W.J."/>
            <person name="Kitts P."/>
            <person name="Koonin E.V."/>
            <person name="Korf I."/>
            <person name="Kulp D."/>
            <person name="Lancet D."/>
            <person name="Lowe T.M."/>
            <person name="McLysaght A."/>
            <person name="Mikkelsen T."/>
            <person name="Moran J.V."/>
            <person name="Mulder N."/>
            <person name="Pollara V.J."/>
            <person name="Ponting C.P."/>
            <person name="Schuler G."/>
            <person name="Schultz J."/>
            <person name="Slater G."/>
            <person name="Smit A.F."/>
            <person name="Stupka E."/>
            <person name="Szustakowski J."/>
            <person name="Thierry-Mieg D."/>
            <person name="Thierry-Mieg J."/>
            <person name="Wagner L."/>
            <person name="Wallis J."/>
            <person name="Wheeler R."/>
            <person name="Williams A."/>
            <person name="Wolf Y.I."/>
            <person name="Wolfe K.H."/>
            <person name="Yang S.P."/>
            <person name="Yeh R.F."/>
            <person name="Collins F."/>
            <person name="Guyer M.S."/>
            <person name="Peterson J."/>
            <person name="Felsenfeld A."/>
            <person name="Wetterstrand K.A."/>
            <person name="Patrinos A."/>
            <person name="Morgan M.J."/>
            <person name="de Jong P."/>
            <person name="Catanese J.J."/>
            <person name="Osoegawa K."/>
            <person name="Shizuya H."/>
            <person name="Choi S."/>
            <person name="Chen Y.J."/>
        </authorList>
    </citation>
    <scope>NUCLEOTIDE SEQUENCE [LARGE SCALE GENOMIC DNA]</scope>
</reference>
<dbReference type="OpenTargets" id="ENSG00000161057"/>
<protein>
    <submittedName>
        <fullName evidence="1">Proteasome 26S subunit, ATPase 2</fullName>
    </submittedName>
</protein>
<name>A0A7I2YQ68_HUMAN</name>
<organism evidence="1 2">
    <name type="scientific">Homo sapiens</name>
    <name type="common">Human</name>
    <dbReference type="NCBI Taxonomy" id="9606"/>
    <lineage>
        <taxon>Eukaryota</taxon>
        <taxon>Metazoa</taxon>
        <taxon>Chordata</taxon>
        <taxon>Craniata</taxon>
        <taxon>Vertebrata</taxon>
        <taxon>Euteleostomi</taxon>
        <taxon>Mammalia</taxon>
        <taxon>Eutheria</taxon>
        <taxon>Euarchontoglires</taxon>
        <taxon>Primates</taxon>
        <taxon>Haplorrhini</taxon>
        <taxon>Catarrhini</taxon>
        <taxon>Hominidae</taxon>
        <taxon>Homo</taxon>
    </lineage>
</organism>
<dbReference type="EMBL" id="AC004668">
    <property type="status" value="NOT_ANNOTATED_CDS"/>
    <property type="molecule type" value="Genomic_DNA"/>
</dbReference>
<dbReference type="Proteomes" id="UP000005640">
    <property type="component" value="Chromosome 7"/>
</dbReference>
<dbReference type="OrthoDB" id="1664597at2759"/>
<reference evidence="1" key="4">
    <citation type="submission" date="2025-08" db="UniProtKB">
        <authorList>
            <consortium name="Ensembl"/>
        </authorList>
    </citation>
    <scope>IDENTIFICATION</scope>
</reference>
<dbReference type="Ensembl" id="ENST00000678488.1">
    <property type="protein sequence ID" value="ENSP00000502892.1"/>
    <property type="gene ID" value="ENSG00000161057.14"/>
</dbReference>
<dbReference type="Bgee" id="ENSG00000161057">
    <property type="expression patterns" value="Expressed in skeletal muscle tissue of biceps brachii and 214 other cell types or tissues"/>
</dbReference>
<evidence type="ECO:0000313" key="1">
    <source>
        <dbReference type="Ensembl" id="ENSP00000502892.1"/>
    </source>
</evidence>
<keyword evidence="2" id="KW-1185">Reference proteome</keyword>
<dbReference type="EMBL" id="AC093701">
    <property type="status" value="NOT_ANNOTATED_CDS"/>
    <property type="molecule type" value="Genomic_DNA"/>
</dbReference>
<dbReference type="GeneTree" id="ENSGT01020000230346"/>
<dbReference type="Ensembl" id="ENST00000678488.1">
    <property type="protein sequence ID" value="ENSP00000502892.1"/>
    <property type="gene ID" value="ENSG00000161057.13"/>
</dbReference>
<reference evidence="1 2" key="2">
    <citation type="journal article" date="2003" name="Nature">
        <title>The DNA sequence of human chromosome 7.</title>
        <authorList>
            <person name="Hillier L.W."/>
            <person name="Fulton R.S."/>
            <person name="Fulton L.A."/>
            <person name="Graves T.A."/>
            <person name="Pepin K.H."/>
            <person name="Wagner-McPherson C."/>
            <person name="Layman D."/>
            <person name="Maas J."/>
            <person name="Jaeger S."/>
            <person name="Walker R."/>
            <person name="Wylie K."/>
            <person name="Sekhon M."/>
            <person name="Becker M.C."/>
            <person name="O'Laughlin M.D."/>
            <person name="Schaller M.E."/>
            <person name="Fewell G.A."/>
            <person name="Delehaunty K.D."/>
            <person name="Miner T.L."/>
            <person name="Nash W.E."/>
            <person name="Cordes M."/>
            <person name="Du H."/>
            <person name="Sun H."/>
            <person name="Edwards J."/>
            <person name="Bradshaw-Cordum H."/>
            <person name="Ali J."/>
            <person name="Andrews S."/>
            <person name="Isak A."/>
            <person name="Vanbrunt A."/>
            <person name="Nguyen C."/>
            <person name="Du F."/>
            <person name="Lamar B."/>
            <person name="Courtney L."/>
            <person name="Kalicki J."/>
            <person name="Ozersky P."/>
            <person name="Bielicki L."/>
            <person name="Scott K."/>
            <person name="Holmes A."/>
            <person name="Harkins R."/>
            <person name="Harris A."/>
            <person name="Strong C.M."/>
            <person name="Hou S."/>
            <person name="Tomlinson C."/>
            <person name="Dauphin-Kohlberg S."/>
            <person name="Kozlowicz-Reilly A."/>
            <person name="Leonard S."/>
            <person name="Rohlfing T."/>
            <person name="Rock S.M."/>
            <person name="Tin-Wollam A.M."/>
            <person name="Abbott A."/>
            <person name="Minx P."/>
            <person name="Maupin R."/>
            <person name="Strowmatt C."/>
            <person name="Latreille P."/>
            <person name="Miller N."/>
            <person name="Johnson D."/>
            <person name="Murray J."/>
            <person name="Woessner J.P."/>
            <person name="Wendl M.C."/>
            <person name="Yang S.P."/>
            <person name="Schultz B.R."/>
            <person name="Wallis J.W."/>
            <person name="Spieth J."/>
            <person name="Bieri T.A."/>
            <person name="Nelson J.O."/>
            <person name="Berkowicz N."/>
            <person name="Wohldmann P.E."/>
            <person name="Cook L.L."/>
            <person name="Hickenbotham M.T."/>
            <person name="Eldred J."/>
            <person name="Williams D."/>
            <person name="Bedell J.A."/>
            <person name="Mardis E.R."/>
            <person name="Clifton S.W."/>
            <person name="Chissoe S.L."/>
            <person name="Marra M.A."/>
            <person name="Raymond C."/>
            <person name="Haugen E."/>
            <person name="Gillett W."/>
            <person name="Zhou Y."/>
            <person name="James R."/>
            <person name="Phelps K."/>
            <person name="Iadanoto S."/>
            <person name="Bubb K."/>
            <person name="Simms E."/>
            <person name="Levy R."/>
            <person name="Clendenning J."/>
            <person name="Kaul R."/>
            <person name="Kent W.J."/>
            <person name="Furey T.S."/>
            <person name="Baertsch R.A."/>
            <person name="Brent M.R."/>
            <person name="Keibler E."/>
            <person name="Flicek P."/>
            <person name="Bork P."/>
            <person name="Suyama M."/>
            <person name="Bailey J.A."/>
            <person name="Portnoy M.E."/>
            <person name="Torrents D."/>
            <person name="Chinwalla A.T."/>
            <person name="Gish W.R."/>
            <person name="Eddy S.R."/>
            <person name="McPherson J.D."/>
            <person name="Olson M.V."/>
            <person name="Eichler E.E."/>
            <person name="Green E.D."/>
            <person name="Waterston R.H."/>
            <person name="Wilson R.K."/>
        </authorList>
    </citation>
    <scope>NUCLEOTIDE SEQUENCE [LARGE SCALE GENOMIC DNA]</scope>
</reference>
<reference evidence="1 2" key="3">
    <citation type="journal article" date="2004" name="Nature">
        <title>Finishing the euchromatic sequence of the human genome.</title>
        <authorList>
            <consortium name="International Human Genome Sequencing Consortium"/>
        </authorList>
    </citation>
    <scope>NUCLEOTIDE SEQUENCE [LARGE SCALE GENOMIC DNA]</scope>
</reference>
<reference evidence="1" key="5">
    <citation type="submission" date="2025-09" db="UniProtKB">
        <authorList>
            <consortium name="Ensembl"/>
        </authorList>
    </citation>
    <scope>IDENTIFICATION</scope>
</reference>
<gene>
    <name evidence="1" type="primary">PSMC2</name>
</gene>